<evidence type="ECO:0000313" key="1">
    <source>
        <dbReference type="EMBL" id="GKV20702.1"/>
    </source>
</evidence>
<accession>A0AAV5K8M3</accession>
<dbReference type="AlphaFoldDB" id="A0AAV5K8M3"/>
<organism evidence="1 2">
    <name type="scientific">Rubroshorea leprosula</name>
    <dbReference type="NCBI Taxonomy" id="152421"/>
    <lineage>
        <taxon>Eukaryota</taxon>
        <taxon>Viridiplantae</taxon>
        <taxon>Streptophyta</taxon>
        <taxon>Embryophyta</taxon>
        <taxon>Tracheophyta</taxon>
        <taxon>Spermatophyta</taxon>
        <taxon>Magnoliopsida</taxon>
        <taxon>eudicotyledons</taxon>
        <taxon>Gunneridae</taxon>
        <taxon>Pentapetalae</taxon>
        <taxon>rosids</taxon>
        <taxon>malvids</taxon>
        <taxon>Malvales</taxon>
        <taxon>Dipterocarpaceae</taxon>
        <taxon>Rubroshorea</taxon>
    </lineage>
</organism>
<evidence type="ECO:0000313" key="2">
    <source>
        <dbReference type="Proteomes" id="UP001054252"/>
    </source>
</evidence>
<protein>
    <submittedName>
        <fullName evidence="1">Uncharacterized protein</fullName>
    </submittedName>
</protein>
<dbReference type="Proteomes" id="UP001054252">
    <property type="component" value="Unassembled WGS sequence"/>
</dbReference>
<reference evidence="1 2" key="1">
    <citation type="journal article" date="2021" name="Commun. Biol.">
        <title>The genome of Shorea leprosula (Dipterocarpaceae) highlights the ecological relevance of drought in aseasonal tropical rainforests.</title>
        <authorList>
            <person name="Ng K.K.S."/>
            <person name="Kobayashi M.J."/>
            <person name="Fawcett J.A."/>
            <person name="Hatakeyama M."/>
            <person name="Paape T."/>
            <person name="Ng C.H."/>
            <person name="Ang C.C."/>
            <person name="Tnah L.H."/>
            <person name="Lee C.T."/>
            <person name="Nishiyama T."/>
            <person name="Sese J."/>
            <person name="O'Brien M.J."/>
            <person name="Copetti D."/>
            <person name="Mohd Noor M.I."/>
            <person name="Ong R.C."/>
            <person name="Putra M."/>
            <person name="Sireger I.Z."/>
            <person name="Indrioko S."/>
            <person name="Kosugi Y."/>
            <person name="Izuno A."/>
            <person name="Isagi Y."/>
            <person name="Lee S.L."/>
            <person name="Shimizu K.K."/>
        </authorList>
    </citation>
    <scope>NUCLEOTIDE SEQUENCE [LARGE SCALE GENOMIC DNA]</scope>
    <source>
        <strain evidence="1">214</strain>
    </source>
</reference>
<sequence>MGRNLSPILQRELENLDKDANRCKSAMRALKSYVRDLDSTAILIFLAQVSEDQRNWIRIWGIHHFTV</sequence>
<name>A0AAV5K8M3_9ROSI</name>
<gene>
    <name evidence="1" type="ORF">SLEP1_g30788</name>
</gene>
<comment type="caution">
    <text evidence="1">The sequence shown here is derived from an EMBL/GenBank/DDBJ whole genome shotgun (WGS) entry which is preliminary data.</text>
</comment>
<proteinExistence type="predicted"/>
<dbReference type="EMBL" id="BPVZ01000055">
    <property type="protein sequence ID" value="GKV20702.1"/>
    <property type="molecule type" value="Genomic_DNA"/>
</dbReference>
<keyword evidence="2" id="KW-1185">Reference proteome</keyword>